<protein>
    <submittedName>
        <fullName evidence="2">Uncharacterized protein</fullName>
    </submittedName>
</protein>
<dbReference type="Proteomes" id="UP000030645">
    <property type="component" value="Unassembled WGS sequence"/>
</dbReference>
<accession>W9S0P4</accession>
<reference evidence="3" key="1">
    <citation type="submission" date="2013-01" db="EMBL/GenBank/DDBJ databases">
        <title>Draft Genome Sequence of a Mulberry Tree, Morus notabilis C.K. Schneid.</title>
        <authorList>
            <person name="He N."/>
            <person name="Zhao S."/>
        </authorList>
    </citation>
    <scope>NUCLEOTIDE SEQUENCE</scope>
</reference>
<feature type="transmembrane region" description="Helical" evidence="1">
    <location>
        <begin position="37"/>
        <end position="59"/>
    </location>
</feature>
<evidence type="ECO:0000313" key="2">
    <source>
        <dbReference type="EMBL" id="EXC06723.1"/>
    </source>
</evidence>
<keyword evidence="1" id="KW-0472">Membrane</keyword>
<sequence>MWSPSEFPGVMILLFQNKLIFPSSKFSYLELRRLKSLGQLFCFVALVALISYFILVFPIDSVQASFVRPRSQFAALIRDFARDFYLIRLCTRRFICMHLIFGMVDSYSFSFFCSVPGSIPSVALLHLSSEEMLKKQKEE</sequence>
<gene>
    <name evidence="2" type="ORF">L484_021562</name>
</gene>
<keyword evidence="1" id="KW-1133">Transmembrane helix</keyword>
<name>W9S0P4_9ROSA</name>
<evidence type="ECO:0000313" key="3">
    <source>
        <dbReference type="Proteomes" id="UP000030645"/>
    </source>
</evidence>
<dbReference type="AlphaFoldDB" id="W9S0P4"/>
<dbReference type="EMBL" id="KE345565">
    <property type="protein sequence ID" value="EXC06723.1"/>
    <property type="molecule type" value="Genomic_DNA"/>
</dbReference>
<proteinExistence type="predicted"/>
<keyword evidence="1" id="KW-0812">Transmembrane</keyword>
<evidence type="ECO:0000256" key="1">
    <source>
        <dbReference type="SAM" id="Phobius"/>
    </source>
</evidence>
<organism evidence="2 3">
    <name type="scientific">Morus notabilis</name>
    <dbReference type="NCBI Taxonomy" id="981085"/>
    <lineage>
        <taxon>Eukaryota</taxon>
        <taxon>Viridiplantae</taxon>
        <taxon>Streptophyta</taxon>
        <taxon>Embryophyta</taxon>
        <taxon>Tracheophyta</taxon>
        <taxon>Spermatophyta</taxon>
        <taxon>Magnoliopsida</taxon>
        <taxon>eudicotyledons</taxon>
        <taxon>Gunneridae</taxon>
        <taxon>Pentapetalae</taxon>
        <taxon>rosids</taxon>
        <taxon>fabids</taxon>
        <taxon>Rosales</taxon>
        <taxon>Moraceae</taxon>
        <taxon>Moreae</taxon>
        <taxon>Morus</taxon>
    </lineage>
</organism>
<keyword evidence="3" id="KW-1185">Reference proteome</keyword>